<keyword evidence="2" id="KW-0902">Two-component regulatory system</keyword>
<keyword evidence="8" id="KW-0378">Hydrolase</keyword>
<dbReference type="GO" id="GO:0005829">
    <property type="term" value="C:cytosol"/>
    <property type="evidence" value="ECO:0007669"/>
    <property type="project" value="TreeGrafter"/>
</dbReference>
<reference evidence="8 9" key="1">
    <citation type="journal article" date="2020" name="Int. J. Med. Microbiol.">
        <title>Discovery of Paenibacillus larvae ERIC V: Phenotypic and genomic comparison to genotypes ERIC I-IV reveal different inventories of virulence factors which correlate with epidemiological prevalences of American Foulbrood.</title>
        <authorList>
            <person name="Beims H."/>
            <person name="Bunk B."/>
            <person name="Erler S."/>
            <person name="Mohr K.I."/>
            <person name="Sproer C."/>
            <person name="Pradella S."/>
            <person name="Gunther G."/>
            <person name="Rohde M."/>
            <person name="von der Ohe W."/>
            <person name="Steinert M."/>
        </authorList>
    </citation>
    <scope>NUCLEOTIDE SEQUENCE [LARGE SCALE GENOMIC DNA]</scope>
    <source>
        <strain evidence="8">Eric_V</strain>
    </source>
</reference>
<evidence type="ECO:0000256" key="1">
    <source>
        <dbReference type="ARBA" id="ARBA00022553"/>
    </source>
</evidence>
<dbReference type="GO" id="GO:0032993">
    <property type="term" value="C:protein-DNA complex"/>
    <property type="evidence" value="ECO:0007669"/>
    <property type="project" value="TreeGrafter"/>
</dbReference>
<evidence type="ECO:0000256" key="4">
    <source>
        <dbReference type="ARBA" id="ARBA00023125"/>
    </source>
</evidence>
<evidence type="ECO:0000256" key="6">
    <source>
        <dbReference type="PROSITE-ProRule" id="PRU00169"/>
    </source>
</evidence>
<evidence type="ECO:0000313" key="8">
    <source>
        <dbReference type="EMBL" id="QHZ50999.1"/>
    </source>
</evidence>
<keyword evidence="4" id="KW-0238">DNA-binding</keyword>
<keyword evidence="3" id="KW-0805">Transcription regulation</keyword>
<dbReference type="SUPFAM" id="SSF52172">
    <property type="entry name" value="CheY-like"/>
    <property type="match status" value="1"/>
</dbReference>
<protein>
    <submittedName>
        <fullName evidence="8">Stage II sporulation protein E</fullName>
        <ecNumber evidence="8">3.1.3.16</ecNumber>
    </submittedName>
</protein>
<evidence type="ECO:0000256" key="2">
    <source>
        <dbReference type="ARBA" id="ARBA00023012"/>
    </source>
</evidence>
<keyword evidence="1" id="KW-0597">Phosphoprotein</keyword>
<proteinExistence type="predicted"/>
<organism evidence="8 9">
    <name type="scientific">Paenibacillus larvae subsp. larvae</name>
    <dbReference type="NCBI Taxonomy" id="147375"/>
    <lineage>
        <taxon>Bacteria</taxon>
        <taxon>Bacillati</taxon>
        <taxon>Bacillota</taxon>
        <taxon>Bacilli</taxon>
        <taxon>Bacillales</taxon>
        <taxon>Paenibacillaceae</taxon>
        <taxon>Paenibacillus</taxon>
    </lineage>
</organism>
<dbReference type="GO" id="GO:0006355">
    <property type="term" value="P:regulation of DNA-templated transcription"/>
    <property type="evidence" value="ECO:0007669"/>
    <property type="project" value="TreeGrafter"/>
</dbReference>
<dbReference type="AlphaFoldDB" id="A0A6C0QQI4"/>
<dbReference type="EC" id="3.1.3.16" evidence="8"/>
<dbReference type="PANTHER" id="PTHR48111:SF1">
    <property type="entry name" value="TWO-COMPONENT RESPONSE REGULATOR ORR33"/>
    <property type="match status" value="1"/>
</dbReference>
<evidence type="ECO:0000256" key="5">
    <source>
        <dbReference type="ARBA" id="ARBA00023163"/>
    </source>
</evidence>
<sequence length="73" mass="7963">MPEMDGIQATRKLHEEEPFTDIPVIIVTAMGDSIKLAEALEAGASDYVTKPINKIELIARIKPSESGAQVDLR</sequence>
<name>A0A6C0QQI4_9BACL</name>
<dbReference type="Gene3D" id="3.40.50.2300">
    <property type="match status" value="1"/>
</dbReference>
<evidence type="ECO:0000313" key="9">
    <source>
        <dbReference type="Proteomes" id="UP000464330"/>
    </source>
</evidence>
<dbReference type="Pfam" id="PF00072">
    <property type="entry name" value="Response_reg"/>
    <property type="match status" value="1"/>
</dbReference>
<dbReference type="EMBL" id="CP019717">
    <property type="protein sequence ID" value="QHZ50999.1"/>
    <property type="molecule type" value="Genomic_DNA"/>
</dbReference>
<dbReference type="Proteomes" id="UP000464330">
    <property type="component" value="Chromosome"/>
</dbReference>
<dbReference type="GO" id="GO:0000156">
    <property type="term" value="F:phosphorelay response regulator activity"/>
    <property type="evidence" value="ECO:0007669"/>
    <property type="project" value="TreeGrafter"/>
</dbReference>
<dbReference type="InterPro" id="IPR001789">
    <property type="entry name" value="Sig_transdc_resp-reg_receiver"/>
</dbReference>
<evidence type="ECO:0000259" key="7">
    <source>
        <dbReference type="PROSITE" id="PS50110"/>
    </source>
</evidence>
<dbReference type="PANTHER" id="PTHR48111">
    <property type="entry name" value="REGULATOR OF RPOS"/>
    <property type="match status" value="1"/>
</dbReference>
<feature type="domain" description="Response regulatory" evidence="7">
    <location>
        <begin position="1"/>
        <end position="65"/>
    </location>
</feature>
<keyword evidence="5" id="KW-0804">Transcription</keyword>
<evidence type="ECO:0000256" key="3">
    <source>
        <dbReference type="ARBA" id="ARBA00023015"/>
    </source>
</evidence>
<dbReference type="InterPro" id="IPR039420">
    <property type="entry name" value="WalR-like"/>
</dbReference>
<dbReference type="PROSITE" id="PS50110">
    <property type="entry name" value="RESPONSE_REGULATORY"/>
    <property type="match status" value="1"/>
</dbReference>
<comment type="caution">
    <text evidence="6">Lacks conserved residue(s) required for the propagation of feature annotation.</text>
</comment>
<gene>
    <name evidence="8" type="primary">spoIIE2</name>
    <name evidence="8" type="ORF">ERICV_01847</name>
</gene>
<dbReference type="GO" id="GO:0004722">
    <property type="term" value="F:protein serine/threonine phosphatase activity"/>
    <property type="evidence" value="ECO:0007669"/>
    <property type="project" value="UniProtKB-EC"/>
</dbReference>
<dbReference type="InterPro" id="IPR011006">
    <property type="entry name" value="CheY-like_superfamily"/>
</dbReference>
<accession>A0A6C0QQI4</accession>
<dbReference type="GO" id="GO:0000976">
    <property type="term" value="F:transcription cis-regulatory region binding"/>
    <property type="evidence" value="ECO:0007669"/>
    <property type="project" value="TreeGrafter"/>
</dbReference>